<keyword evidence="2" id="KW-0732">Signal</keyword>
<dbReference type="InterPro" id="IPR045357">
    <property type="entry name" value="Aminopeptidase_N-like_N"/>
</dbReference>
<dbReference type="Gene3D" id="2.60.40.1730">
    <property type="entry name" value="tricorn interacting facor f3 domain"/>
    <property type="match status" value="1"/>
</dbReference>
<accession>A0A2T0SJ65</accession>
<evidence type="ECO:0000259" key="3">
    <source>
        <dbReference type="Pfam" id="PF01433"/>
    </source>
</evidence>
<protein>
    <submittedName>
        <fullName evidence="5">Peptidase M1-like protein</fullName>
    </submittedName>
</protein>
<dbReference type="GO" id="GO:0008270">
    <property type="term" value="F:zinc ion binding"/>
    <property type="evidence" value="ECO:0007669"/>
    <property type="project" value="InterPro"/>
</dbReference>
<sequence>MTHRPLWPVGYGAGMARRAVLASTAALALVLAGAAPAAAGATFRPGAPGIGDPYFPLAGNGGYDVRHYGLAITYTPETGMLNGVATISATATQNLSAFNLDFDGLTLRSLTVDGRAAAWHRADGELTVTPGRGLRKGHKFTVVARYDGVPEPIEDPILGTTGVFRTDDGMVIVGEPEVASTWFPVNDHPRDKAAYTIRITAPEGLEAISNGVLLGRSTRPGWTTWTWDAREPMAPYLATATVGEYRVNAYRKDGIRYWDALDPKLFAPIAPPRTGDRLAMSLQGEPAYKRLSRTLAVPAGGANLSFHVTRATEQGWDFFLVEAHTPGADDWTTLPDANGHSDTWAGAVCTYAPTLHPFLLHYVTSDEPDCLPTGSTGSWHAATGASDGYEQWSVDLSAWAGRSVEVSLTAVNDEIITDSGVFVDDVVVSAGEGSTSFEDGLGGWTPGGPPAGSPPNPATTWSSGTVADEPPTTGDNAAAALAREPEILRFLSDRFGPYPFRASGGIVDSSDAFGFALENQTRPVYAPGFFSFPGSAGVVVHELAHQWYGDSLSVDLWRDIWLNEGFASYAEWLWEEEQGQGTAQETFDDLYELFADEPEFWALPIGDPGPRHLFDGQVYVRGAMTLHALRTEVGDDAFFRIMRSWATSRAGGTVTTAQFIAHAEKVSGRQLDDLFTAWLFSPTRPEVPARAVRSGPHRPVVTSPIVRQALVR</sequence>
<dbReference type="InterPro" id="IPR027268">
    <property type="entry name" value="Peptidase_M4/M1_CTD_sf"/>
</dbReference>
<dbReference type="CDD" id="cd09603">
    <property type="entry name" value="M1_APN_like"/>
    <property type="match status" value="1"/>
</dbReference>
<evidence type="ECO:0000256" key="2">
    <source>
        <dbReference type="SAM" id="SignalP"/>
    </source>
</evidence>
<name>A0A2T0SJ65_9ACTN</name>
<evidence type="ECO:0000313" key="6">
    <source>
        <dbReference type="Proteomes" id="UP000239209"/>
    </source>
</evidence>
<dbReference type="SUPFAM" id="SSF63737">
    <property type="entry name" value="Leukotriene A4 hydrolase N-terminal domain"/>
    <property type="match status" value="1"/>
</dbReference>
<dbReference type="PANTHER" id="PTHR11533:SF297">
    <property type="entry name" value="AMINOPEPTIDASE N"/>
    <property type="match status" value="1"/>
</dbReference>
<reference evidence="5 6" key="1">
    <citation type="submission" date="2018-03" db="EMBL/GenBank/DDBJ databases">
        <title>Genomic Encyclopedia of Archaeal and Bacterial Type Strains, Phase II (KMG-II): from individual species to whole genera.</title>
        <authorList>
            <person name="Goeker M."/>
        </authorList>
    </citation>
    <scope>NUCLEOTIDE SEQUENCE [LARGE SCALE GENOMIC DNA]</scope>
    <source>
        <strain evidence="5 6">DSM 45348</strain>
    </source>
</reference>
<keyword evidence="6" id="KW-1185">Reference proteome</keyword>
<gene>
    <name evidence="5" type="ORF">CLV70_101619</name>
</gene>
<dbReference type="InterPro" id="IPR042097">
    <property type="entry name" value="Aminopeptidase_N-like_N_sf"/>
</dbReference>
<feature type="chain" id="PRO_5015759177" evidence="2">
    <location>
        <begin position="38"/>
        <end position="712"/>
    </location>
</feature>
<dbReference type="InterPro" id="IPR050344">
    <property type="entry name" value="Peptidase_M1_aminopeptidases"/>
</dbReference>
<comment type="caution">
    <text evidence="5">The sequence shown here is derived from an EMBL/GenBank/DDBJ whole genome shotgun (WGS) entry which is preliminary data.</text>
</comment>
<feature type="region of interest" description="Disordered" evidence="1">
    <location>
        <begin position="443"/>
        <end position="465"/>
    </location>
</feature>
<feature type="domain" description="Aminopeptidase N-like N-terminal" evidence="4">
    <location>
        <begin position="67"/>
        <end position="237"/>
    </location>
</feature>
<evidence type="ECO:0000259" key="4">
    <source>
        <dbReference type="Pfam" id="PF17900"/>
    </source>
</evidence>
<evidence type="ECO:0000313" key="5">
    <source>
        <dbReference type="EMBL" id="PRY33456.1"/>
    </source>
</evidence>
<dbReference type="EMBL" id="PVZG01000001">
    <property type="protein sequence ID" value="PRY33456.1"/>
    <property type="molecule type" value="Genomic_DNA"/>
</dbReference>
<proteinExistence type="predicted"/>
<feature type="domain" description="Peptidase M1 membrane alanine aminopeptidase" evidence="3">
    <location>
        <begin position="536"/>
        <end position="678"/>
    </location>
</feature>
<feature type="compositionally biased region" description="Pro residues" evidence="1">
    <location>
        <begin position="447"/>
        <end position="457"/>
    </location>
</feature>
<dbReference type="Gene3D" id="1.10.390.10">
    <property type="entry name" value="Neutral Protease Domain 2"/>
    <property type="match status" value="1"/>
</dbReference>
<dbReference type="Pfam" id="PF01433">
    <property type="entry name" value="Peptidase_M1"/>
    <property type="match status" value="1"/>
</dbReference>
<dbReference type="PANTHER" id="PTHR11533">
    <property type="entry name" value="PROTEASE M1 ZINC METALLOPROTEASE"/>
    <property type="match status" value="1"/>
</dbReference>
<dbReference type="Pfam" id="PF17900">
    <property type="entry name" value="Peptidase_M1_N"/>
    <property type="match status" value="1"/>
</dbReference>
<dbReference type="AlphaFoldDB" id="A0A2T0SJ65"/>
<feature type="signal peptide" evidence="2">
    <location>
        <begin position="1"/>
        <end position="37"/>
    </location>
</feature>
<dbReference type="SUPFAM" id="SSF55486">
    <property type="entry name" value="Metalloproteases ('zincins'), catalytic domain"/>
    <property type="match status" value="1"/>
</dbReference>
<dbReference type="InterPro" id="IPR014782">
    <property type="entry name" value="Peptidase_M1_dom"/>
</dbReference>
<evidence type="ECO:0000256" key="1">
    <source>
        <dbReference type="SAM" id="MobiDB-lite"/>
    </source>
</evidence>
<dbReference type="InterPro" id="IPR006311">
    <property type="entry name" value="TAT_signal"/>
</dbReference>
<dbReference type="GO" id="GO:0008237">
    <property type="term" value="F:metallopeptidase activity"/>
    <property type="evidence" value="ECO:0007669"/>
    <property type="project" value="InterPro"/>
</dbReference>
<dbReference type="PROSITE" id="PS51318">
    <property type="entry name" value="TAT"/>
    <property type="match status" value="1"/>
</dbReference>
<dbReference type="Proteomes" id="UP000239209">
    <property type="component" value="Unassembled WGS sequence"/>
</dbReference>
<organism evidence="5 6">
    <name type="scientific">Pseudosporangium ferrugineum</name>
    <dbReference type="NCBI Taxonomy" id="439699"/>
    <lineage>
        <taxon>Bacteria</taxon>
        <taxon>Bacillati</taxon>
        <taxon>Actinomycetota</taxon>
        <taxon>Actinomycetes</taxon>
        <taxon>Micromonosporales</taxon>
        <taxon>Micromonosporaceae</taxon>
        <taxon>Pseudosporangium</taxon>
    </lineage>
</organism>